<dbReference type="Proteomes" id="UP001595555">
    <property type="component" value="Unassembled WGS sequence"/>
</dbReference>
<dbReference type="RefSeq" id="WP_378120904.1">
    <property type="nucleotide sequence ID" value="NZ_JBHRTF010000006.1"/>
</dbReference>
<reference evidence="2" key="1">
    <citation type="journal article" date="2019" name="Int. J. Syst. Evol. Microbiol.">
        <title>The Global Catalogue of Microorganisms (GCM) 10K type strain sequencing project: providing services to taxonomists for standard genome sequencing and annotation.</title>
        <authorList>
            <consortium name="The Broad Institute Genomics Platform"/>
            <consortium name="The Broad Institute Genome Sequencing Center for Infectious Disease"/>
            <person name="Wu L."/>
            <person name="Ma J."/>
        </authorList>
    </citation>
    <scope>NUCLEOTIDE SEQUENCE [LARGE SCALE GENOMIC DNA]</scope>
    <source>
        <strain evidence="2">KCTC 52237</strain>
    </source>
</reference>
<evidence type="ECO:0000313" key="2">
    <source>
        <dbReference type="Proteomes" id="UP001595555"/>
    </source>
</evidence>
<sequence>MSDSKIKSLLYLNLMPVLKIFHEAGFCVVVKIPPCIGDTK</sequence>
<proteinExistence type="predicted"/>
<organism evidence="1 2">
    <name type="scientific">Cellvibrio fontiphilus</name>
    <dbReference type="NCBI Taxonomy" id="1815559"/>
    <lineage>
        <taxon>Bacteria</taxon>
        <taxon>Pseudomonadati</taxon>
        <taxon>Pseudomonadota</taxon>
        <taxon>Gammaproteobacteria</taxon>
        <taxon>Cellvibrionales</taxon>
        <taxon>Cellvibrionaceae</taxon>
        <taxon>Cellvibrio</taxon>
    </lineage>
</organism>
<comment type="caution">
    <text evidence="1">The sequence shown here is derived from an EMBL/GenBank/DDBJ whole genome shotgun (WGS) entry which is preliminary data.</text>
</comment>
<protein>
    <submittedName>
        <fullName evidence="1">Uncharacterized protein</fullName>
    </submittedName>
</protein>
<name>A0ABV7FHB3_9GAMM</name>
<keyword evidence="2" id="KW-1185">Reference proteome</keyword>
<gene>
    <name evidence="1" type="ORF">ACFODX_15790</name>
</gene>
<evidence type="ECO:0000313" key="1">
    <source>
        <dbReference type="EMBL" id="MFC3117031.1"/>
    </source>
</evidence>
<dbReference type="EMBL" id="JBHRTF010000006">
    <property type="protein sequence ID" value="MFC3117031.1"/>
    <property type="molecule type" value="Genomic_DNA"/>
</dbReference>
<accession>A0ABV7FHB3</accession>